<feature type="region of interest" description="Disordered" evidence="8">
    <location>
        <begin position="124"/>
        <end position="145"/>
    </location>
</feature>
<dbReference type="Gene3D" id="2.60.40.790">
    <property type="match status" value="1"/>
</dbReference>
<dbReference type="PANTHER" id="PTHR12356:SF3">
    <property type="entry name" value="NUCLEAR MIGRATION PROTEIN NUDC"/>
    <property type="match status" value="1"/>
</dbReference>
<comment type="similarity">
    <text evidence="2">Belongs to the nudC family.</text>
</comment>
<dbReference type="SUPFAM" id="SSF49764">
    <property type="entry name" value="HSP20-like chaperones"/>
    <property type="match status" value="1"/>
</dbReference>
<dbReference type="GO" id="GO:0005737">
    <property type="term" value="C:cytoplasm"/>
    <property type="evidence" value="ECO:0007669"/>
    <property type="project" value="UniProtKB-SubCell"/>
</dbReference>
<keyword evidence="4" id="KW-0963">Cytoplasm</keyword>
<feature type="domain" description="CS" evidence="9">
    <location>
        <begin position="146"/>
        <end position="234"/>
    </location>
</feature>
<dbReference type="SMR" id="B6EBJ9"/>
<dbReference type="Pfam" id="PF14050">
    <property type="entry name" value="Nudc_N"/>
    <property type="match status" value="1"/>
</dbReference>
<evidence type="ECO:0000313" key="10">
    <source>
        <dbReference type="EMBL" id="ACI41987.1"/>
    </source>
</evidence>
<name>B6EBJ9_9APIC</name>
<evidence type="ECO:0000259" key="9">
    <source>
        <dbReference type="PROSITE" id="PS51203"/>
    </source>
</evidence>
<feature type="coiled-coil region" evidence="7">
    <location>
        <begin position="68"/>
        <end position="95"/>
    </location>
</feature>
<organism evidence="10">
    <name type="scientific">Babesia orientalis</name>
    <dbReference type="NCBI Taxonomy" id="273649"/>
    <lineage>
        <taxon>Eukaryota</taxon>
        <taxon>Sar</taxon>
        <taxon>Alveolata</taxon>
        <taxon>Apicomplexa</taxon>
        <taxon>Aconoidasida</taxon>
        <taxon>Piroplasmida</taxon>
        <taxon>Babesiidae</taxon>
        <taxon>Babesia</taxon>
    </lineage>
</organism>
<sequence>MAPEARPIDNLMFMLVENCKGVEELLDTVFDFLGRRSDFFDPDVDTDPNQHLEKCVKLVMRRCRKAGAEAIEAKREKFEARKREAEEKRKIAEAHAAGRTVPKVIDVTSEDADEIIDVPRHHEATEEVENTNEKIDESAPPAGNGGTTKWYVWTQTLSGVDLSVNVPAGTTSRNLKVDMSSNKLAVSLKGTELFGGDLHDSIKSDDCYWTLVDGKILQISLEKRNQNQWWPCVIKGHPEIDVKKIVPENSKLSDLDPETRQAVEKMMLDQRLREAGMGVGGPQSQMEALEQFRMAHPELDFSKANINYSG</sequence>
<evidence type="ECO:0000256" key="1">
    <source>
        <dbReference type="ARBA" id="ARBA00004496"/>
    </source>
</evidence>
<dbReference type="GO" id="GO:0006457">
    <property type="term" value="P:protein folding"/>
    <property type="evidence" value="ECO:0007669"/>
    <property type="project" value="TreeGrafter"/>
</dbReference>
<evidence type="ECO:0000256" key="5">
    <source>
        <dbReference type="ARBA" id="ARBA00022553"/>
    </source>
</evidence>
<dbReference type="InterPro" id="IPR008978">
    <property type="entry name" value="HSP20-like_chaperone"/>
</dbReference>
<dbReference type="InterPro" id="IPR025934">
    <property type="entry name" value="NudC_N_dom"/>
</dbReference>
<protein>
    <recommendedName>
        <fullName evidence="3">Nuclear migration protein nudC</fullName>
    </recommendedName>
    <alternativeName>
        <fullName evidence="6">Nuclear distribution protein C homolog</fullName>
    </alternativeName>
</protein>
<proteinExistence type="evidence at transcript level"/>
<accession>B6EBJ9</accession>
<evidence type="ECO:0000256" key="4">
    <source>
        <dbReference type="ARBA" id="ARBA00022490"/>
    </source>
</evidence>
<evidence type="ECO:0000256" key="8">
    <source>
        <dbReference type="SAM" id="MobiDB-lite"/>
    </source>
</evidence>
<dbReference type="EMBL" id="FJ222760">
    <property type="protein sequence ID" value="ACI41987.1"/>
    <property type="molecule type" value="mRNA"/>
</dbReference>
<feature type="compositionally biased region" description="Basic and acidic residues" evidence="8">
    <location>
        <begin position="124"/>
        <end position="137"/>
    </location>
</feature>
<evidence type="ECO:0000256" key="7">
    <source>
        <dbReference type="SAM" id="Coils"/>
    </source>
</evidence>
<keyword evidence="7" id="KW-0175">Coiled coil</keyword>
<dbReference type="PANTHER" id="PTHR12356">
    <property type="entry name" value="NUCLEAR MOVEMENT PROTEIN NUDC"/>
    <property type="match status" value="1"/>
</dbReference>
<dbReference type="GO" id="GO:0051082">
    <property type="term" value="F:unfolded protein binding"/>
    <property type="evidence" value="ECO:0007669"/>
    <property type="project" value="TreeGrafter"/>
</dbReference>
<evidence type="ECO:0000256" key="6">
    <source>
        <dbReference type="ARBA" id="ARBA00030427"/>
    </source>
</evidence>
<evidence type="ECO:0000256" key="3">
    <source>
        <dbReference type="ARBA" id="ARBA00017641"/>
    </source>
</evidence>
<dbReference type="AlphaFoldDB" id="B6EBJ9"/>
<dbReference type="FunFam" id="2.60.40.790:FF:000001">
    <property type="entry name" value="Nuclear migration protein nudC"/>
    <property type="match status" value="1"/>
</dbReference>
<evidence type="ECO:0000256" key="2">
    <source>
        <dbReference type="ARBA" id="ARBA00010513"/>
    </source>
</evidence>
<keyword evidence="5" id="KW-0597">Phosphoprotein</keyword>
<dbReference type="InterPro" id="IPR037898">
    <property type="entry name" value="NudC_fam"/>
</dbReference>
<comment type="subcellular location">
    <subcellularLocation>
        <location evidence="1">Cytoplasm</location>
    </subcellularLocation>
</comment>
<dbReference type="InterPro" id="IPR007052">
    <property type="entry name" value="CS_dom"/>
</dbReference>
<dbReference type="CDD" id="cd06467">
    <property type="entry name" value="p23_NUDC_like"/>
    <property type="match status" value="1"/>
</dbReference>
<dbReference type="Pfam" id="PF04969">
    <property type="entry name" value="CS"/>
    <property type="match status" value="1"/>
</dbReference>
<dbReference type="PROSITE" id="PS51203">
    <property type="entry name" value="CS"/>
    <property type="match status" value="1"/>
</dbReference>
<reference evidence="10" key="1">
    <citation type="journal article" date="2015" name="Vet. Parasitol.">
        <title>Identification and characterization of a novel 34kDa merozoite protein in Babesia orientalis.</title>
        <authorList>
            <person name="He L."/>
            <person name="Fan L."/>
            <person name="Liu Q."/>
            <person name="Hu J."/>
            <person name="Miao X."/>
            <person name="Huang Y."/>
            <person name="He P."/>
            <person name="He J."/>
            <person name="Yu L."/>
            <person name="Khan M.K."/>
            <person name="Zhou Y."/>
            <person name="Shen B."/>
            <person name="Zhao J."/>
        </authorList>
    </citation>
    <scope>NUCLEOTIDE SEQUENCE</scope>
</reference>